<dbReference type="Proteomes" id="UP000440498">
    <property type="component" value="Unassembled WGS sequence"/>
</dbReference>
<dbReference type="Pfam" id="PF12679">
    <property type="entry name" value="ABC2_membrane_2"/>
    <property type="match status" value="1"/>
</dbReference>
<dbReference type="InterPro" id="IPR021913">
    <property type="entry name" value="DUF3526"/>
</dbReference>
<feature type="transmembrane region" description="Helical" evidence="1">
    <location>
        <begin position="250"/>
        <end position="268"/>
    </location>
</feature>
<gene>
    <name evidence="2" type="ORF">GEV02_03710</name>
</gene>
<evidence type="ECO:0000313" key="2">
    <source>
        <dbReference type="EMBL" id="MQA37245.1"/>
    </source>
</evidence>
<dbReference type="GO" id="GO:0140359">
    <property type="term" value="F:ABC-type transporter activity"/>
    <property type="evidence" value="ECO:0007669"/>
    <property type="project" value="InterPro"/>
</dbReference>
<dbReference type="Pfam" id="PF12040">
    <property type="entry name" value="DUF3526"/>
    <property type="match status" value="1"/>
</dbReference>
<sequence>MQANLNVTTLTSSPAATERAGHAGWRAWATACHGAWQADWRERRRDWRVWLVIGVGLALAVCAALLSSLELNATLAARADAQHAEQERWSHQGKKYPHAAAHYGVYVFKPLSVLAALDPGVERYVGSSVWLEAHKQNELIYRPADDEPGATRQFRLTPAFVLLVIAPMAMVFLGFGMFAGERERGTLASLRINAAPLGAIALARAAVLLCLAATLVLPACLAVGVLEWATAARSPFSDGAARAVLFGGGYLFYLCTWAALIAGVSAWAPSLRASLAVLIGLWAATTLVLPRAAIELAQLAAPLPTMQQFRADLDAALGTPDDPDQARRDQQQLLRQYGVSDVKDLPVNWAGISLRRGEEHGNRLFDAHYGRLFAAMRSQDNAAALAGWLSPAVALAGLSGSAAGSDTAHHIQFVNGAEQQRRAIQEVLNVAITANPEKNGVRYDGDQSLWDRVPPFRFTYAPLDLGALALRQVLPLAFLFLASLLLCCTGLRHLRRGSLR</sequence>
<reference evidence="2 3" key="1">
    <citation type="submission" date="2019-10" db="EMBL/GenBank/DDBJ databases">
        <title>Two novel species isolated from a subtropical stream in China.</title>
        <authorList>
            <person name="Lu H."/>
        </authorList>
    </citation>
    <scope>NUCLEOTIDE SEQUENCE [LARGE SCALE GENOMIC DNA]</scope>
    <source>
        <strain evidence="2 3">FT29W</strain>
    </source>
</reference>
<dbReference type="GO" id="GO:0005886">
    <property type="term" value="C:plasma membrane"/>
    <property type="evidence" value="ECO:0007669"/>
    <property type="project" value="UniProtKB-SubCell"/>
</dbReference>
<protein>
    <submittedName>
        <fullName evidence="2">DUF3526 domain-containing protein</fullName>
    </submittedName>
</protein>
<keyword evidence="1" id="KW-1133">Transmembrane helix</keyword>
<feature type="transmembrane region" description="Helical" evidence="1">
    <location>
        <begin position="159"/>
        <end position="180"/>
    </location>
</feature>
<proteinExistence type="predicted"/>
<keyword evidence="3" id="KW-1185">Reference proteome</keyword>
<keyword evidence="1" id="KW-0472">Membrane</keyword>
<comment type="caution">
    <text evidence="2">The sequence shown here is derived from an EMBL/GenBank/DDBJ whole genome shotgun (WGS) entry which is preliminary data.</text>
</comment>
<dbReference type="PANTHER" id="PTHR43471">
    <property type="entry name" value="ABC TRANSPORTER PERMEASE"/>
    <property type="match status" value="1"/>
</dbReference>
<accession>A0A6A7MWZ3</accession>
<feature type="transmembrane region" description="Helical" evidence="1">
    <location>
        <begin position="201"/>
        <end position="230"/>
    </location>
</feature>
<dbReference type="AlphaFoldDB" id="A0A6A7MWZ3"/>
<dbReference type="EMBL" id="WHUG01000001">
    <property type="protein sequence ID" value="MQA37245.1"/>
    <property type="molecule type" value="Genomic_DNA"/>
</dbReference>
<organism evidence="2 3">
    <name type="scientific">Rugamonas aquatica</name>
    <dbReference type="NCBI Taxonomy" id="2743357"/>
    <lineage>
        <taxon>Bacteria</taxon>
        <taxon>Pseudomonadati</taxon>
        <taxon>Pseudomonadota</taxon>
        <taxon>Betaproteobacteria</taxon>
        <taxon>Burkholderiales</taxon>
        <taxon>Oxalobacteraceae</taxon>
        <taxon>Telluria group</taxon>
        <taxon>Rugamonas</taxon>
    </lineage>
</organism>
<feature type="transmembrane region" description="Helical" evidence="1">
    <location>
        <begin position="49"/>
        <end position="69"/>
    </location>
</feature>
<keyword evidence="1" id="KW-0812">Transmembrane</keyword>
<dbReference type="PANTHER" id="PTHR43471:SF1">
    <property type="entry name" value="ABC TRANSPORTER PERMEASE PROTEIN NOSY-RELATED"/>
    <property type="match status" value="1"/>
</dbReference>
<feature type="transmembrane region" description="Helical" evidence="1">
    <location>
        <begin position="473"/>
        <end position="494"/>
    </location>
</feature>
<evidence type="ECO:0000256" key="1">
    <source>
        <dbReference type="SAM" id="Phobius"/>
    </source>
</evidence>
<feature type="transmembrane region" description="Helical" evidence="1">
    <location>
        <begin position="275"/>
        <end position="294"/>
    </location>
</feature>
<evidence type="ECO:0000313" key="3">
    <source>
        <dbReference type="Proteomes" id="UP000440498"/>
    </source>
</evidence>
<name>A0A6A7MWZ3_9BURK</name>